<name>A0AAE7VJT0_9CAUD</name>
<evidence type="ECO:0000259" key="1">
    <source>
        <dbReference type="Pfam" id="PF10544"/>
    </source>
</evidence>
<sequence>MVRPVSFNPTDTGFTEMVARIPQEVREQQIAELCEGTIYSFVGWVGEYTGKKSRFSMKCEKHGIWITNSASFIHSHGRCPQCGIEKNAAKYVVPTHLRERQILDKCETTGDIFLGWGSSHKNNESNIRLKCQNHGDFIIKFSKYVLGGQGCSICGRERQKKTATIDKEKRLFQINKRCFETGYTFEGWVTEYESCESKMTISCSQHGRWVVDVSHFLNHETGCPTCGVGGFKSNSPGYLYLLVSDCGGYLKVGISNNIQRRFRELKYNTPFGFNAIRVKYFAIGQNAVQWEKIFHSTFKNANMVGFDGATEWLKWDNEIPLWFDFI</sequence>
<gene>
    <name evidence="3" type="ORF">Geezett_023</name>
</gene>
<accession>A0AAE7VJT0</accession>
<dbReference type="Pfam" id="PF10544">
    <property type="entry name" value="T5orf172"/>
    <property type="match status" value="1"/>
</dbReference>
<feature type="domain" description="Bacteriophage T5 Orf172 DNA-binding" evidence="1">
    <location>
        <begin position="237"/>
        <end position="316"/>
    </location>
</feature>
<feature type="domain" description="CapR homology" evidence="2">
    <location>
        <begin position="26"/>
        <end position="82"/>
    </location>
</feature>
<evidence type="ECO:0000313" key="3">
    <source>
        <dbReference type="EMBL" id="QXV72095.1"/>
    </source>
</evidence>
<feature type="domain" description="CapR homology" evidence="2">
    <location>
        <begin position="170"/>
        <end position="227"/>
    </location>
</feature>
<keyword evidence="4" id="KW-1185">Reference proteome</keyword>
<organism evidence="3 4">
    <name type="scientific">Klebsiella phage Geezett</name>
    <dbReference type="NCBI Taxonomy" id="2861002"/>
    <lineage>
        <taxon>Viruses</taxon>
        <taxon>Duplodnaviria</taxon>
        <taxon>Heunggongvirae</taxon>
        <taxon>Uroviricota</taxon>
        <taxon>Caudoviricetes</taxon>
        <taxon>Jameshumphriesvirinae</taxon>
        <taxon>Geezettvirus</taxon>
        <taxon>Geezettvirus geezett</taxon>
    </lineage>
</organism>
<evidence type="ECO:0000313" key="4">
    <source>
        <dbReference type="Proteomes" id="UP000828192"/>
    </source>
</evidence>
<protein>
    <recommendedName>
        <fullName evidence="5">GIY-YIG nuclease family protein</fullName>
    </recommendedName>
</protein>
<evidence type="ECO:0000259" key="2">
    <source>
        <dbReference type="Pfam" id="PF21817"/>
    </source>
</evidence>
<dbReference type="InterPro" id="IPR018306">
    <property type="entry name" value="Phage_T5_Orf172_DNA-bd"/>
</dbReference>
<proteinExistence type="predicted"/>
<dbReference type="Proteomes" id="UP000828192">
    <property type="component" value="Segment"/>
</dbReference>
<dbReference type="EMBL" id="MZ504995">
    <property type="protein sequence ID" value="QXV72095.1"/>
    <property type="molecule type" value="Genomic_DNA"/>
</dbReference>
<evidence type="ECO:0008006" key="5">
    <source>
        <dbReference type="Google" id="ProtNLM"/>
    </source>
</evidence>
<reference evidence="3" key="1">
    <citation type="journal article" date="2021" name="Microbiol. Resour. Announc.">
        <title>Complete Genome Sequence of the Virulent Klebsiella pneumoniae Phage Geezett Infecting Multidrug-Resistant Clinical Strains.</title>
        <authorList>
            <person name="Loh B."/>
            <person name="Zhang L."/>
            <person name="Hua X."/>
            <person name="Yu Y."/>
            <person name="Ma L."/>
            <person name="Wang X."/>
            <person name="Manohar P."/>
            <person name="Nachimuthu R."/>
            <person name="Martins W.M.B.S."/>
            <person name="Toleman M.A."/>
            <person name="Leptihn S."/>
        </authorList>
    </citation>
    <scope>NUCLEOTIDE SEQUENCE</scope>
</reference>
<dbReference type="InterPro" id="IPR048793">
    <property type="entry name" value="CapR_dom"/>
</dbReference>
<dbReference type="Pfam" id="PF21817">
    <property type="entry name" value="CapR"/>
    <property type="match status" value="2"/>
</dbReference>